<evidence type="ECO:0000313" key="7">
    <source>
        <dbReference type="Proteomes" id="UP000321721"/>
    </source>
</evidence>
<accession>A0A5C6RV07</accession>
<keyword evidence="2 3" id="KW-0186">Copper</keyword>
<feature type="domain" description="Thioredoxin" evidence="5">
    <location>
        <begin position="48"/>
        <end position="212"/>
    </location>
</feature>
<dbReference type="RefSeq" id="WP_147099445.1">
    <property type="nucleotide sequence ID" value="NZ_VOOS01000002.1"/>
</dbReference>
<comment type="similarity">
    <text evidence="1">Belongs to the SCO1/2 family.</text>
</comment>
<dbReference type="Proteomes" id="UP000321721">
    <property type="component" value="Unassembled WGS sequence"/>
</dbReference>
<gene>
    <name evidence="6" type="ORF">FRY74_05595</name>
</gene>
<dbReference type="Gene3D" id="3.40.30.10">
    <property type="entry name" value="Glutaredoxin"/>
    <property type="match status" value="1"/>
</dbReference>
<feature type="binding site" evidence="3">
    <location>
        <position position="86"/>
    </location>
    <ligand>
        <name>Cu cation</name>
        <dbReference type="ChEBI" id="CHEBI:23378"/>
    </ligand>
</feature>
<dbReference type="InterPro" id="IPR003782">
    <property type="entry name" value="SCO1/SenC"/>
</dbReference>
<dbReference type="CDD" id="cd02968">
    <property type="entry name" value="SCO"/>
    <property type="match status" value="1"/>
</dbReference>
<evidence type="ECO:0000259" key="5">
    <source>
        <dbReference type="PROSITE" id="PS51352"/>
    </source>
</evidence>
<dbReference type="PANTHER" id="PTHR12151:SF25">
    <property type="entry name" value="LINALOOL DEHYDRATASE_ISOMERASE DOMAIN-CONTAINING PROTEIN"/>
    <property type="match status" value="1"/>
</dbReference>
<evidence type="ECO:0000256" key="3">
    <source>
        <dbReference type="PIRSR" id="PIRSR603782-1"/>
    </source>
</evidence>
<feature type="disulfide bond" description="Redox-active" evidence="4">
    <location>
        <begin position="86"/>
        <end position="90"/>
    </location>
</feature>
<dbReference type="PANTHER" id="PTHR12151">
    <property type="entry name" value="ELECTRON TRANSPORT PROTIN SCO1/SENC FAMILY MEMBER"/>
    <property type="match status" value="1"/>
</dbReference>
<evidence type="ECO:0000256" key="1">
    <source>
        <dbReference type="ARBA" id="ARBA00010996"/>
    </source>
</evidence>
<protein>
    <submittedName>
        <fullName evidence="6">SCO family protein</fullName>
    </submittedName>
</protein>
<name>A0A5C6RV07_9FLAO</name>
<dbReference type="AlphaFoldDB" id="A0A5C6RV07"/>
<dbReference type="PROSITE" id="PS51352">
    <property type="entry name" value="THIOREDOXIN_2"/>
    <property type="match status" value="1"/>
</dbReference>
<evidence type="ECO:0000256" key="2">
    <source>
        <dbReference type="ARBA" id="ARBA00023008"/>
    </source>
</evidence>
<feature type="binding site" evidence="3">
    <location>
        <position position="90"/>
    </location>
    <ligand>
        <name>Cu cation</name>
        <dbReference type="ChEBI" id="CHEBI:23378"/>
    </ligand>
</feature>
<evidence type="ECO:0000313" key="6">
    <source>
        <dbReference type="EMBL" id="TXB66043.1"/>
    </source>
</evidence>
<comment type="caution">
    <text evidence="6">The sequence shown here is derived from an EMBL/GenBank/DDBJ whole genome shotgun (WGS) entry which is preliminary data.</text>
</comment>
<dbReference type="Pfam" id="PF02630">
    <property type="entry name" value="SCO1-SenC"/>
    <property type="match status" value="1"/>
</dbReference>
<evidence type="ECO:0000256" key="4">
    <source>
        <dbReference type="PIRSR" id="PIRSR603782-2"/>
    </source>
</evidence>
<dbReference type="GO" id="GO:0046872">
    <property type="term" value="F:metal ion binding"/>
    <property type="evidence" value="ECO:0007669"/>
    <property type="project" value="UniProtKB-KW"/>
</dbReference>
<sequence length="215" mass="24780">MKRLIPALIITVIGIGVAYFMITDNKSLPIYNPSDINPKLVDESVQGVTQLHRVGNFNLIDQEGKSLTEKQFQNKIYVTDFFFVTCPTICPKMATQMNRVYDEFVKNPDILFLSHTVMPEKDSVPVLLEYAQKLKVDNTKWKFVTGDKKDIYNLARKTYFAAITEGDGGIDDFIHTENFILVDKEKRLRGFYDGTSEKDIDRLIADIYTLLREYE</sequence>
<feature type="binding site" evidence="3">
    <location>
        <position position="175"/>
    </location>
    <ligand>
        <name>Cu cation</name>
        <dbReference type="ChEBI" id="CHEBI:23378"/>
    </ligand>
</feature>
<dbReference type="OrthoDB" id="9811998at2"/>
<reference evidence="6 7" key="1">
    <citation type="submission" date="2019-08" db="EMBL/GenBank/DDBJ databases">
        <title>Genome of Vicingus serpentipes NCIMB 15042.</title>
        <authorList>
            <person name="Bowman J.P."/>
        </authorList>
    </citation>
    <scope>NUCLEOTIDE SEQUENCE [LARGE SCALE GENOMIC DNA]</scope>
    <source>
        <strain evidence="6 7">NCIMB 15042</strain>
    </source>
</reference>
<organism evidence="6 7">
    <name type="scientific">Vicingus serpentipes</name>
    <dbReference type="NCBI Taxonomy" id="1926625"/>
    <lineage>
        <taxon>Bacteria</taxon>
        <taxon>Pseudomonadati</taxon>
        <taxon>Bacteroidota</taxon>
        <taxon>Flavobacteriia</taxon>
        <taxon>Flavobacteriales</taxon>
        <taxon>Vicingaceae</taxon>
        <taxon>Vicingus</taxon>
    </lineage>
</organism>
<keyword evidence="7" id="KW-1185">Reference proteome</keyword>
<dbReference type="EMBL" id="VOOS01000002">
    <property type="protein sequence ID" value="TXB66043.1"/>
    <property type="molecule type" value="Genomic_DNA"/>
</dbReference>
<proteinExistence type="inferred from homology"/>
<keyword evidence="4" id="KW-1015">Disulfide bond</keyword>
<dbReference type="InterPro" id="IPR036249">
    <property type="entry name" value="Thioredoxin-like_sf"/>
</dbReference>
<keyword evidence="3" id="KW-0479">Metal-binding</keyword>
<dbReference type="InterPro" id="IPR013766">
    <property type="entry name" value="Thioredoxin_domain"/>
</dbReference>
<dbReference type="SUPFAM" id="SSF52833">
    <property type="entry name" value="Thioredoxin-like"/>
    <property type="match status" value="1"/>
</dbReference>